<evidence type="ECO:0000256" key="1">
    <source>
        <dbReference type="SAM" id="SignalP"/>
    </source>
</evidence>
<dbReference type="AlphaFoldDB" id="A0A563EP82"/>
<sequence length="650" mass="70172">MSTKLRSVCLAAVLTATTATALSAGAGTASADTRCTPTARIFTMQADGDLWLYEHAAPNTGEYSWAGAKHIGNGWGGKTFAGTDGRVYNITTGGELRRLRYNGTGWDVFPNGRQYEAIGSGWQKFVEQGNRDKITVDADGSIYTLEDDLLRWWQYDEGTRQWAPGSGQTLDRGLYKYNAITASGSGGLQFRESATGELHRYRYHRGLERFVVHHGFAENTWSGTKRLLSAGGDIYYAVSLDTGQLLWNRFAETGVKLGWEHATGRVIGSGWGTDVDVTAITTDCSVTGLWQPTNPVVQDQNAMPTAIVQPASGGRRLVNVHSDNEVTELYETSHGWVHGNVGGKYAGISREVVNGDAELFGATKFGTGDVELRTLSNGQWQGVRSLRGGMETAPSIVRRTNGTLIVYSTSGRSYSPTAPATLQYREQQPDGQFLAWRPVGFSDVVGTPTAASRGGGTVVVALTKSGQYEWYRHSPGLYPSRQGYLPHIAGKNAKLVADSQNRMVLFDVGHKSGSNGLWAAVLREKPDQTGFENSWTFLHPVPGTAGVEGAQLDAQLLPNGSFAVSVTANSGKVYATTSYGTDNSSFHPWQLVSADAENVQFTDPTSMRTNRWDGSLTLAAVQTTGSRHLFSAIIPADPINPLRFSGGPVS</sequence>
<keyword evidence="3" id="KW-1185">Reference proteome</keyword>
<evidence type="ECO:0000313" key="3">
    <source>
        <dbReference type="Proteomes" id="UP000316639"/>
    </source>
</evidence>
<evidence type="ECO:0008006" key="4">
    <source>
        <dbReference type="Google" id="ProtNLM"/>
    </source>
</evidence>
<gene>
    <name evidence="2" type="ORF">FKR81_25385</name>
</gene>
<dbReference type="Gene3D" id="2.115.10.10">
    <property type="entry name" value="Tachylectin 2"/>
    <property type="match status" value="2"/>
</dbReference>
<dbReference type="OrthoDB" id="3660483at2"/>
<feature type="signal peptide" evidence="1">
    <location>
        <begin position="1"/>
        <end position="21"/>
    </location>
</feature>
<feature type="chain" id="PRO_5038764729" description="Tachylectin" evidence="1">
    <location>
        <begin position="22"/>
        <end position="650"/>
    </location>
</feature>
<keyword evidence="1" id="KW-0732">Signal</keyword>
<comment type="caution">
    <text evidence="2">The sequence shown here is derived from an EMBL/GenBank/DDBJ whole genome shotgun (WGS) entry which is preliminary data.</text>
</comment>
<dbReference type="RefSeq" id="WP_146355142.1">
    <property type="nucleotide sequence ID" value="NZ_VOBR01000017.1"/>
</dbReference>
<protein>
    <recommendedName>
        <fullName evidence="4">Tachylectin</fullName>
    </recommendedName>
</protein>
<proteinExistence type="predicted"/>
<name>A0A563EP82_9PSEU</name>
<organism evidence="2 3">
    <name type="scientific">Lentzea tibetensis</name>
    <dbReference type="NCBI Taxonomy" id="2591470"/>
    <lineage>
        <taxon>Bacteria</taxon>
        <taxon>Bacillati</taxon>
        <taxon>Actinomycetota</taxon>
        <taxon>Actinomycetes</taxon>
        <taxon>Pseudonocardiales</taxon>
        <taxon>Pseudonocardiaceae</taxon>
        <taxon>Lentzea</taxon>
    </lineage>
</organism>
<dbReference type="EMBL" id="VOBR01000017">
    <property type="protein sequence ID" value="TWP49015.1"/>
    <property type="molecule type" value="Genomic_DNA"/>
</dbReference>
<dbReference type="Proteomes" id="UP000316639">
    <property type="component" value="Unassembled WGS sequence"/>
</dbReference>
<accession>A0A563EP82</accession>
<reference evidence="2 3" key="1">
    <citation type="submission" date="2019-07" db="EMBL/GenBank/DDBJ databases">
        <title>Lentzea xizangensis sp. nov., isolated from Qinghai-Tibetan Plateau Soils.</title>
        <authorList>
            <person name="Huang J."/>
        </authorList>
    </citation>
    <scope>NUCLEOTIDE SEQUENCE [LARGE SCALE GENOMIC DNA]</scope>
    <source>
        <strain evidence="2 3">FXJ1.1311</strain>
    </source>
</reference>
<evidence type="ECO:0000313" key="2">
    <source>
        <dbReference type="EMBL" id="TWP49015.1"/>
    </source>
</evidence>